<dbReference type="RefSeq" id="WP_124797189.1">
    <property type="nucleotide sequence ID" value="NZ_RQYY01000020.1"/>
</dbReference>
<dbReference type="Pfam" id="PF01161">
    <property type="entry name" value="PBP"/>
    <property type="match status" value="1"/>
</dbReference>
<dbReference type="Gene3D" id="3.90.280.10">
    <property type="entry name" value="PEBP-like"/>
    <property type="match status" value="1"/>
</dbReference>
<dbReference type="AlphaFoldDB" id="A0A3P1ULY1"/>
<dbReference type="OrthoDB" id="9797506at2"/>
<dbReference type="PANTHER" id="PTHR30289:SF1">
    <property type="entry name" value="PEBP (PHOSPHATIDYLETHANOLAMINE-BINDING PROTEIN) FAMILY PROTEIN"/>
    <property type="match status" value="1"/>
</dbReference>
<dbReference type="InterPro" id="IPR008914">
    <property type="entry name" value="PEBP"/>
</dbReference>
<protein>
    <submittedName>
        <fullName evidence="1">YbhB/YbcL family Raf kinase inhibitor-like protein</fullName>
    </submittedName>
</protein>
<evidence type="ECO:0000313" key="2">
    <source>
        <dbReference type="Proteomes" id="UP000281534"/>
    </source>
</evidence>
<sequence>MKKMQIVIFIILGLFISALSYSKGNMSSNMMKMDKKVFTLKSSGIKNGIIDKEYGGKGKETIKGVGSRSLPLEWENSPEGTQSYAIVMLDHDAISVVGMSWIHWTVANIPKDKKDLKANESRENKNLIQGLNSWISPLANFTKEEASFYGGPMPPKDHNYTIIIYALDTELDLQKGYYLNELYQKMKGHILATSVLEGVYKK</sequence>
<dbReference type="CDD" id="cd00865">
    <property type="entry name" value="PEBP_bact_arch"/>
    <property type="match status" value="1"/>
</dbReference>
<gene>
    <name evidence="1" type="ORF">EII27_09245</name>
</gene>
<dbReference type="SUPFAM" id="SSF49777">
    <property type="entry name" value="PEBP-like"/>
    <property type="match status" value="1"/>
</dbReference>
<dbReference type="NCBIfam" id="TIGR00481">
    <property type="entry name" value="YbhB/YbcL family Raf kinase inhibitor-like protein"/>
    <property type="match status" value="1"/>
</dbReference>
<dbReference type="InterPro" id="IPR036610">
    <property type="entry name" value="PEBP-like_sf"/>
</dbReference>
<proteinExistence type="predicted"/>
<dbReference type="EMBL" id="RQYY01000020">
    <property type="protein sequence ID" value="RRD22792.1"/>
    <property type="molecule type" value="Genomic_DNA"/>
</dbReference>
<reference evidence="1 2" key="1">
    <citation type="submission" date="2018-11" db="EMBL/GenBank/DDBJ databases">
        <title>Genomes From Bacteria Associated with the Canine Oral Cavity: a Test Case for Automated Genome-Based Taxonomic Assignment.</title>
        <authorList>
            <person name="Coil D.A."/>
            <person name="Jospin G."/>
            <person name="Darling A.E."/>
            <person name="Wallis C."/>
            <person name="Davis I.J."/>
            <person name="Harris S."/>
            <person name="Eisen J.A."/>
            <person name="Holcombe L.J."/>
            <person name="O'Flynn C."/>
        </authorList>
    </citation>
    <scope>NUCLEOTIDE SEQUENCE [LARGE SCALE GENOMIC DNA]</scope>
    <source>
        <strain evidence="1 2">OH4460_COT-188</strain>
    </source>
</reference>
<accession>A0A3P1ULY1</accession>
<organism evidence="1 2">
    <name type="scientific">Fusobacterium canifelinum</name>
    <dbReference type="NCBI Taxonomy" id="285729"/>
    <lineage>
        <taxon>Bacteria</taxon>
        <taxon>Fusobacteriati</taxon>
        <taxon>Fusobacteriota</taxon>
        <taxon>Fusobacteriia</taxon>
        <taxon>Fusobacteriales</taxon>
        <taxon>Fusobacteriaceae</taxon>
        <taxon>Fusobacterium</taxon>
    </lineage>
</organism>
<dbReference type="Proteomes" id="UP000281534">
    <property type="component" value="Unassembled WGS sequence"/>
</dbReference>
<name>A0A3P1ULY1_9FUSO</name>
<dbReference type="InterPro" id="IPR005247">
    <property type="entry name" value="YbhB_YbcL/LppC-like"/>
</dbReference>
<comment type="caution">
    <text evidence="1">The sequence shown here is derived from an EMBL/GenBank/DDBJ whole genome shotgun (WGS) entry which is preliminary data.</text>
</comment>
<evidence type="ECO:0000313" key="1">
    <source>
        <dbReference type="EMBL" id="RRD22792.1"/>
    </source>
</evidence>
<dbReference type="PANTHER" id="PTHR30289">
    <property type="entry name" value="UNCHARACTERIZED PROTEIN YBCL-RELATED"/>
    <property type="match status" value="1"/>
</dbReference>